<dbReference type="Proteomes" id="UP000828390">
    <property type="component" value="Unassembled WGS sequence"/>
</dbReference>
<evidence type="ECO:0000313" key="2">
    <source>
        <dbReference type="Proteomes" id="UP000828390"/>
    </source>
</evidence>
<dbReference type="AlphaFoldDB" id="A0A9D4DWD7"/>
<reference evidence="1" key="2">
    <citation type="submission" date="2020-11" db="EMBL/GenBank/DDBJ databases">
        <authorList>
            <person name="McCartney M.A."/>
            <person name="Auch B."/>
            <person name="Kono T."/>
            <person name="Mallez S."/>
            <person name="Becker A."/>
            <person name="Gohl D.M."/>
            <person name="Silverstein K.A.T."/>
            <person name="Koren S."/>
            <person name="Bechman K.B."/>
            <person name="Herman A."/>
            <person name="Abrahante J.E."/>
            <person name="Garbe J."/>
        </authorList>
    </citation>
    <scope>NUCLEOTIDE SEQUENCE</scope>
    <source>
        <strain evidence="1">Duluth1</strain>
        <tissue evidence="1">Whole animal</tissue>
    </source>
</reference>
<accession>A0A9D4DWD7</accession>
<evidence type="ECO:0000313" key="1">
    <source>
        <dbReference type="EMBL" id="KAH3768841.1"/>
    </source>
</evidence>
<name>A0A9D4DWD7_DREPO</name>
<proteinExistence type="predicted"/>
<dbReference type="Gene3D" id="2.120.10.30">
    <property type="entry name" value="TolB, C-terminal domain"/>
    <property type="match status" value="1"/>
</dbReference>
<organism evidence="1 2">
    <name type="scientific">Dreissena polymorpha</name>
    <name type="common">Zebra mussel</name>
    <name type="synonym">Mytilus polymorpha</name>
    <dbReference type="NCBI Taxonomy" id="45954"/>
    <lineage>
        <taxon>Eukaryota</taxon>
        <taxon>Metazoa</taxon>
        <taxon>Spiralia</taxon>
        <taxon>Lophotrochozoa</taxon>
        <taxon>Mollusca</taxon>
        <taxon>Bivalvia</taxon>
        <taxon>Autobranchia</taxon>
        <taxon>Heteroconchia</taxon>
        <taxon>Euheterodonta</taxon>
        <taxon>Imparidentia</taxon>
        <taxon>Neoheterodontei</taxon>
        <taxon>Myida</taxon>
        <taxon>Dreissenoidea</taxon>
        <taxon>Dreissenidae</taxon>
        <taxon>Dreissena</taxon>
    </lineage>
</organism>
<comment type="caution">
    <text evidence="1">The sequence shown here is derived from an EMBL/GenBank/DDBJ whole genome shotgun (WGS) entry which is preliminary data.</text>
</comment>
<protein>
    <submittedName>
        <fullName evidence="1">Uncharacterized protein</fullName>
    </submittedName>
</protein>
<dbReference type="InterPro" id="IPR011042">
    <property type="entry name" value="6-blade_b-propeller_TolB-like"/>
</dbReference>
<dbReference type="SUPFAM" id="SSF63825">
    <property type="entry name" value="YWTD domain"/>
    <property type="match status" value="1"/>
</dbReference>
<gene>
    <name evidence="1" type="ORF">DPMN_170057</name>
</gene>
<reference evidence="1" key="1">
    <citation type="journal article" date="2019" name="bioRxiv">
        <title>The Genome of the Zebra Mussel, Dreissena polymorpha: A Resource for Invasive Species Research.</title>
        <authorList>
            <person name="McCartney M.A."/>
            <person name="Auch B."/>
            <person name="Kono T."/>
            <person name="Mallez S."/>
            <person name="Zhang Y."/>
            <person name="Obille A."/>
            <person name="Becker A."/>
            <person name="Abrahante J.E."/>
            <person name="Garbe J."/>
            <person name="Badalamenti J.P."/>
            <person name="Herman A."/>
            <person name="Mangelson H."/>
            <person name="Liachko I."/>
            <person name="Sullivan S."/>
            <person name="Sone E.D."/>
            <person name="Koren S."/>
            <person name="Silverstein K.A.T."/>
            <person name="Beckman K.B."/>
            <person name="Gohl D.M."/>
        </authorList>
    </citation>
    <scope>NUCLEOTIDE SEQUENCE</scope>
    <source>
        <strain evidence="1">Duluth1</strain>
        <tissue evidence="1">Whole animal</tissue>
    </source>
</reference>
<sequence>MIKLCFAVFGCALSPRADRIYIINTGQHKLITLDRNGKVLSEFTDSDLQSPLDVHVTYGGQVLICDREPCTIIQVDHEG</sequence>
<dbReference type="EMBL" id="JAIWYP010000009">
    <property type="protein sequence ID" value="KAH3768841.1"/>
    <property type="molecule type" value="Genomic_DNA"/>
</dbReference>
<keyword evidence="2" id="KW-1185">Reference proteome</keyword>